<dbReference type="SUPFAM" id="SSF55729">
    <property type="entry name" value="Acyl-CoA N-acyltransferases (Nat)"/>
    <property type="match status" value="1"/>
</dbReference>
<dbReference type="PATRIC" id="fig|743719.3.peg.5930"/>
<dbReference type="PANTHER" id="PTHR43877">
    <property type="entry name" value="AMINOALKYLPHOSPHONATE N-ACETYLTRANSFERASE-RELATED-RELATED"/>
    <property type="match status" value="1"/>
</dbReference>
<evidence type="ECO:0000256" key="2">
    <source>
        <dbReference type="ARBA" id="ARBA00023315"/>
    </source>
</evidence>
<evidence type="ECO:0000313" key="5">
    <source>
        <dbReference type="Proteomes" id="UP000003891"/>
    </source>
</evidence>
<keyword evidence="2" id="KW-0012">Acyltransferase</keyword>
<keyword evidence="1 4" id="KW-0808">Transferase</keyword>
<sequence length="167" mass="18422">MTSLNSYNIRVATAQDEPFLWDMLYESLYVPDGAEPFSRDILNEPFMRKYVEGWGRESDLGYIATNGEGKPMGSITLRYFDEANKGFGYVSDEIPELGMALLPESRGQGIGTALMRALLQGAKSRGISRLSLSVAPENTAAVKLYRRFGFQEVGVFGTSITMVADVV</sequence>
<dbReference type="AlphaFoldDB" id="G4HPC4"/>
<evidence type="ECO:0000256" key="1">
    <source>
        <dbReference type="ARBA" id="ARBA00022679"/>
    </source>
</evidence>
<reference evidence="4 5" key="1">
    <citation type="submission" date="2011-09" db="EMBL/GenBank/DDBJ databases">
        <title>The draft genome of Paenibacillus lactis 154.</title>
        <authorList>
            <consortium name="US DOE Joint Genome Institute (JGI-PGF)"/>
            <person name="Lucas S."/>
            <person name="Han J."/>
            <person name="Lapidus A."/>
            <person name="Cheng J.-F."/>
            <person name="Goodwin L."/>
            <person name="Pitluck S."/>
            <person name="Peters L."/>
            <person name="Land M.L."/>
            <person name="Hauser L."/>
            <person name="Siebers A."/>
            <person name="Thelen M."/>
            <person name="Hugenholtz P."/>
            <person name="Allgaier M."/>
            <person name="Woyke T.J."/>
        </authorList>
    </citation>
    <scope>NUCLEOTIDE SEQUENCE [LARGE SCALE GENOMIC DNA]</scope>
    <source>
        <strain evidence="4 5">154</strain>
    </source>
</reference>
<organism evidence="4 5">
    <name type="scientific">Paenibacillus lactis 154</name>
    <dbReference type="NCBI Taxonomy" id="743719"/>
    <lineage>
        <taxon>Bacteria</taxon>
        <taxon>Bacillati</taxon>
        <taxon>Bacillota</taxon>
        <taxon>Bacilli</taxon>
        <taxon>Bacillales</taxon>
        <taxon>Paenibacillaceae</taxon>
        <taxon>Paenibacillus</taxon>
    </lineage>
</organism>
<dbReference type="InterPro" id="IPR016181">
    <property type="entry name" value="Acyl_CoA_acyltransferase"/>
</dbReference>
<dbReference type="STRING" id="743719.PaelaDRAFT_5835"/>
<feature type="domain" description="N-acetyltransferase" evidence="3">
    <location>
        <begin position="7"/>
        <end position="167"/>
    </location>
</feature>
<dbReference type="CDD" id="cd04301">
    <property type="entry name" value="NAT_SF"/>
    <property type="match status" value="1"/>
</dbReference>
<dbReference type="RefSeq" id="WP_007132982.1">
    <property type="nucleotide sequence ID" value="NZ_AGIP01000025.1"/>
</dbReference>
<dbReference type="InterPro" id="IPR050832">
    <property type="entry name" value="Bact_Acetyltransf"/>
</dbReference>
<evidence type="ECO:0000313" key="4">
    <source>
        <dbReference type="EMBL" id="EHB48569.1"/>
    </source>
</evidence>
<dbReference type="EMBL" id="AGIP01000025">
    <property type="protein sequence ID" value="EHB48569.1"/>
    <property type="molecule type" value="Genomic_DNA"/>
</dbReference>
<dbReference type="Pfam" id="PF00583">
    <property type="entry name" value="Acetyltransf_1"/>
    <property type="match status" value="1"/>
</dbReference>
<dbReference type="eggNOG" id="COG0456">
    <property type="taxonomic scope" value="Bacteria"/>
</dbReference>
<dbReference type="PROSITE" id="PS51186">
    <property type="entry name" value="GNAT"/>
    <property type="match status" value="1"/>
</dbReference>
<evidence type="ECO:0000259" key="3">
    <source>
        <dbReference type="PROSITE" id="PS51186"/>
    </source>
</evidence>
<protein>
    <submittedName>
        <fullName evidence="4">GCN5-related N-acetyltransferase</fullName>
    </submittedName>
</protein>
<dbReference type="Proteomes" id="UP000003891">
    <property type="component" value="Unassembled WGS sequence"/>
</dbReference>
<dbReference type="GO" id="GO:0016747">
    <property type="term" value="F:acyltransferase activity, transferring groups other than amino-acyl groups"/>
    <property type="evidence" value="ECO:0007669"/>
    <property type="project" value="InterPro"/>
</dbReference>
<accession>G4HPC4</accession>
<name>G4HPC4_9BACL</name>
<dbReference type="PANTHER" id="PTHR43877:SF2">
    <property type="entry name" value="AMINOALKYLPHOSPHONATE N-ACETYLTRANSFERASE-RELATED"/>
    <property type="match status" value="1"/>
</dbReference>
<dbReference type="OrthoDB" id="9790865at2"/>
<proteinExistence type="predicted"/>
<gene>
    <name evidence="4" type="ORF">PaelaDRAFT_5835</name>
</gene>
<dbReference type="Gene3D" id="3.40.630.30">
    <property type="match status" value="1"/>
</dbReference>
<dbReference type="InterPro" id="IPR000182">
    <property type="entry name" value="GNAT_dom"/>
</dbReference>